<dbReference type="PANTHER" id="PTHR47711">
    <property type="entry name" value="PROTEIN PLASTID TRANSCRIPTIONALLY ACTIVE 16, CHLOROPLASTIC"/>
    <property type="match status" value="1"/>
</dbReference>
<feature type="domain" description="NAD(P)-binding" evidence="2">
    <location>
        <begin position="104"/>
        <end position="318"/>
    </location>
</feature>
<keyword evidence="4" id="KW-1185">Reference proteome</keyword>
<dbReference type="SUPFAM" id="SSF51735">
    <property type="entry name" value="NAD(P)-binding Rossmann-fold domains"/>
    <property type="match status" value="1"/>
</dbReference>
<sequence length="512" mass="54521">MAPALTSNSFMRNPGLRPKPELKTQKFSTITHARQNIFGLGKTKDGPEEDESSEQPAANWKKFKSFFVDIELPNANSLIPVVSGPSSSLFNRRKKDPQTVFVAGATGQAGIRIAQTLLRQGFTVRAGVPDLPSAQELARIAATYKVISPAEAKQLNAVESAFSEPEAIAKAIGPATKVVVTIGPAENGPAAGVTTDEALQVVRAAELAAATHVVVVYDASFGVTSGSTYNVIDGFTTFFNNISSMFAGPQTLTIEEFMGKLVESDIRYTVIKTALTEDYSPVSKHGLVVSGEGNGSVASSTVSKVTKSQIAALVADVFSSASVAENKVVEVFTSPSATTKPVLEALSAIPEDGRRKEYEESVAKAKAEEAALIASQKARAAEDAVKKPPKVSKSPSTPSSTKPEQKVAGPDVTAVLENGFKEFSGKFSWDKLSAQLATAVAQKSEEEEEEKPKAQIATIRGLAKARKLTPQKAVIKQAPQRPKPKPKQPEPKSEVSKVFGIFKQETIYVDDD</sequence>
<feature type="region of interest" description="Disordered" evidence="1">
    <location>
        <begin position="1"/>
        <end position="23"/>
    </location>
</feature>
<feature type="region of interest" description="Disordered" evidence="1">
    <location>
        <begin position="462"/>
        <end position="496"/>
    </location>
</feature>
<dbReference type="EMBL" id="JAMFTS010000034">
    <property type="protein sequence ID" value="KAJ4744641.1"/>
    <property type="molecule type" value="Genomic_DNA"/>
</dbReference>
<reference evidence="3" key="1">
    <citation type="submission" date="2022-08" db="EMBL/GenBank/DDBJ databases">
        <authorList>
            <person name="Marques A."/>
        </authorList>
    </citation>
    <scope>NUCLEOTIDE SEQUENCE</scope>
    <source>
        <strain evidence="3">RhyPub2mFocal</strain>
        <tissue evidence="3">Leaves</tissue>
    </source>
</reference>
<feature type="compositionally biased region" description="Low complexity" evidence="1">
    <location>
        <begin position="391"/>
        <end position="402"/>
    </location>
</feature>
<accession>A0AAV8BPR6</accession>
<gene>
    <name evidence="3" type="ORF">LUZ62_006139</name>
</gene>
<dbReference type="Pfam" id="PF13460">
    <property type="entry name" value="NAD_binding_10"/>
    <property type="match status" value="1"/>
</dbReference>
<dbReference type="Proteomes" id="UP001140206">
    <property type="component" value="Unassembled WGS sequence"/>
</dbReference>
<evidence type="ECO:0000259" key="2">
    <source>
        <dbReference type="Pfam" id="PF13460"/>
    </source>
</evidence>
<evidence type="ECO:0000313" key="4">
    <source>
        <dbReference type="Proteomes" id="UP001140206"/>
    </source>
</evidence>
<feature type="region of interest" description="Disordered" evidence="1">
    <location>
        <begin position="378"/>
        <end position="410"/>
    </location>
</feature>
<dbReference type="PANTHER" id="PTHR47711:SF2">
    <property type="entry name" value="PROTEIN PLASTID TRANSCRIPTIONALLY ACTIVE 16, CHLOROPLASTIC"/>
    <property type="match status" value="1"/>
</dbReference>
<name>A0AAV8BPR6_9POAL</name>
<dbReference type="InterPro" id="IPR036291">
    <property type="entry name" value="NAD(P)-bd_dom_sf"/>
</dbReference>
<organism evidence="3 4">
    <name type="scientific">Rhynchospora pubera</name>
    <dbReference type="NCBI Taxonomy" id="906938"/>
    <lineage>
        <taxon>Eukaryota</taxon>
        <taxon>Viridiplantae</taxon>
        <taxon>Streptophyta</taxon>
        <taxon>Embryophyta</taxon>
        <taxon>Tracheophyta</taxon>
        <taxon>Spermatophyta</taxon>
        <taxon>Magnoliopsida</taxon>
        <taxon>Liliopsida</taxon>
        <taxon>Poales</taxon>
        <taxon>Cyperaceae</taxon>
        <taxon>Cyperoideae</taxon>
        <taxon>Rhynchosporeae</taxon>
        <taxon>Rhynchospora</taxon>
    </lineage>
</organism>
<dbReference type="Gene3D" id="3.40.50.720">
    <property type="entry name" value="NAD(P)-binding Rossmann-like Domain"/>
    <property type="match status" value="1"/>
</dbReference>
<dbReference type="InterPro" id="IPR016040">
    <property type="entry name" value="NAD(P)-bd_dom"/>
</dbReference>
<evidence type="ECO:0000313" key="3">
    <source>
        <dbReference type="EMBL" id="KAJ4744641.1"/>
    </source>
</evidence>
<protein>
    <recommendedName>
        <fullName evidence="2">NAD(P)-binding domain-containing protein</fullName>
    </recommendedName>
</protein>
<evidence type="ECO:0000256" key="1">
    <source>
        <dbReference type="SAM" id="MobiDB-lite"/>
    </source>
</evidence>
<comment type="caution">
    <text evidence="3">The sequence shown here is derived from an EMBL/GenBank/DDBJ whole genome shotgun (WGS) entry which is preliminary data.</text>
</comment>
<dbReference type="AlphaFoldDB" id="A0AAV8BPR6"/>
<feature type="compositionally biased region" description="Polar residues" evidence="1">
    <location>
        <begin position="1"/>
        <end position="11"/>
    </location>
</feature>
<proteinExistence type="predicted"/>